<dbReference type="PANTHER" id="PTHR36340">
    <property type="entry name" value="NAD(P)H DEHYDROGENASE SUBUNIT CRR3, CHLOROPLASTIC-RELATED"/>
    <property type="match status" value="1"/>
</dbReference>
<dbReference type="GO" id="GO:0010598">
    <property type="term" value="C:NAD(P)H dehydrogenase complex (plastoquinone)"/>
    <property type="evidence" value="ECO:0007669"/>
    <property type="project" value="InterPro"/>
</dbReference>
<dbReference type="GO" id="GO:0009773">
    <property type="term" value="P:photosynthetic electron transport in photosystem I"/>
    <property type="evidence" value="ECO:0007669"/>
    <property type="project" value="InterPro"/>
</dbReference>
<dbReference type="EMBL" id="CM000883">
    <property type="protein sequence ID" value="KQJ89785.1"/>
    <property type="molecule type" value="Genomic_DNA"/>
</dbReference>
<evidence type="ECO:0000313" key="4">
    <source>
        <dbReference type="Proteomes" id="UP000008810"/>
    </source>
</evidence>
<dbReference type="InterPro" id="IPR038931">
    <property type="entry name" value="CRR3"/>
</dbReference>
<sequence>MASHLAAACAPRLAVVASSSAGGPVRRIRRRSPGSSSQQAPTGAPTQPSVAEVRRAIGAADDPSASGRDRQSSFMDLLASTPIGQPESDAERRIREAAEWVVDNTEARAQEEVYIGAMHEDLSLVAVPHAYCPWSYKVTV</sequence>
<dbReference type="GO" id="GO:0009535">
    <property type="term" value="C:chloroplast thylakoid membrane"/>
    <property type="evidence" value="ECO:0007669"/>
    <property type="project" value="InterPro"/>
</dbReference>
<dbReference type="Proteomes" id="UP000008810">
    <property type="component" value="Chromosome 4"/>
</dbReference>
<protein>
    <submittedName>
        <fullName evidence="2 3">Uncharacterized protein</fullName>
    </submittedName>
</protein>
<organism evidence="3">
    <name type="scientific">Brachypodium distachyon</name>
    <name type="common">Purple false brome</name>
    <name type="synonym">Trachynia distachya</name>
    <dbReference type="NCBI Taxonomy" id="15368"/>
    <lineage>
        <taxon>Eukaryota</taxon>
        <taxon>Viridiplantae</taxon>
        <taxon>Streptophyta</taxon>
        <taxon>Embryophyta</taxon>
        <taxon>Tracheophyta</taxon>
        <taxon>Spermatophyta</taxon>
        <taxon>Magnoliopsida</taxon>
        <taxon>Liliopsida</taxon>
        <taxon>Poales</taxon>
        <taxon>Poaceae</taxon>
        <taxon>BOP clade</taxon>
        <taxon>Pooideae</taxon>
        <taxon>Stipodae</taxon>
        <taxon>Brachypodieae</taxon>
        <taxon>Brachypodium</taxon>
    </lineage>
</organism>
<dbReference type="EnsemblPlants" id="KQJ89785">
    <property type="protein sequence ID" value="KQJ89785"/>
    <property type="gene ID" value="BRADI_4g27740v3"/>
</dbReference>
<dbReference type="HOGENOM" id="CLU_1707329_0_0_1"/>
<dbReference type="PANTHER" id="PTHR36340:SF1">
    <property type="entry name" value="NAD(P)H DEHYDROGENASE SUBUNIT CRR3, CHLOROPLASTIC-RELATED"/>
    <property type="match status" value="1"/>
</dbReference>
<dbReference type="OrthoDB" id="786513at2759"/>
<evidence type="ECO:0000313" key="3">
    <source>
        <dbReference type="EnsemblPlants" id="KQJ89785"/>
    </source>
</evidence>
<reference evidence="3" key="3">
    <citation type="submission" date="2018-08" db="UniProtKB">
        <authorList>
            <consortium name="EnsemblPlants"/>
        </authorList>
    </citation>
    <scope>IDENTIFICATION</scope>
    <source>
        <strain evidence="3">cv. Bd21</strain>
    </source>
</reference>
<reference evidence="2" key="2">
    <citation type="submission" date="2017-06" db="EMBL/GenBank/DDBJ databases">
        <title>WGS assembly of Brachypodium distachyon.</title>
        <authorList>
            <consortium name="The International Brachypodium Initiative"/>
            <person name="Lucas S."/>
            <person name="Harmon-Smith M."/>
            <person name="Lail K."/>
            <person name="Tice H."/>
            <person name="Grimwood J."/>
            <person name="Bruce D."/>
            <person name="Barry K."/>
            <person name="Shu S."/>
            <person name="Lindquist E."/>
            <person name="Wang M."/>
            <person name="Pitluck S."/>
            <person name="Vogel J.P."/>
            <person name="Garvin D.F."/>
            <person name="Mockler T.C."/>
            <person name="Schmutz J."/>
            <person name="Rokhsar D."/>
            <person name="Bevan M.W."/>
        </authorList>
    </citation>
    <scope>NUCLEOTIDE SEQUENCE</scope>
    <source>
        <strain evidence="2">Bd21</strain>
    </source>
</reference>
<dbReference type="Gramene" id="KQJ89785">
    <property type="protein sequence ID" value="KQJ89785"/>
    <property type="gene ID" value="BRADI_4g27740v3"/>
</dbReference>
<feature type="region of interest" description="Disordered" evidence="1">
    <location>
        <begin position="16"/>
        <end position="50"/>
    </location>
</feature>
<feature type="compositionally biased region" description="Low complexity" evidence="1">
    <location>
        <begin position="16"/>
        <end position="25"/>
    </location>
</feature>
<evidence type="ECO:0000256" key="1">
    <source>
        <dbReference type="SAM" id="MobiDB-lite"/>
    </source>
</evidence>
<reference evidence="2 3" key="1">
    <citation type="journal article" date="2010" name="Nature">
        <title>Genome sequencing and analysis of the model grass Brachypodium distachyon.</title>
        <authorList>
            <consortium name="International Brachypodium Initiative"/>
        </authorList>
    </citation>
    <scope>NUCLEOTIDE SEQUENCE [LARGE SCALE GENOMIC DNA]</scope>
    <source>
        <strain evidence="2">Bd21</strain>
        <strain evidence="3">cv. Bd21</strain>
    </source>
</reference>
<keyword evidence="4" id="KW-1185">Reference proteome</keyword>
<dbReference type="ExpressionAtlas" id="I1IP97">
    <property type="expression patterns" value="baseline and differential"/>
</dbReference>
<gene>
    <name evidence="3" type="primary">LOC100842901</name>
    <name evidence="2" type="ORF">BRADI_4g27740v3</name>
</gene>
<name>I1IP97_BRADI</name>
<evidence type="ECO:0000313" key="2">
    <source>
        <dbReference type="EMBL" id="KQJ89785.1"/>
    </source>
</evidence>
<proteinExistence type="predicted"/>
<accession>I1IP97</accession>
<dbReference type="AlphaFoldDB" id="I1IP97"/>